<organism evidence="2 3">
    <name type="scientific">Lacticaseibacillus paracasei</name>
    <name type="common">Lactobacillus paracasei</name>
    <dbReference type="NCBI Taxonomy" id="1597"/>
    <lineage>
        <taxon>Bacteria</taxon>
        <taxon>Bacillati</taxon>
        <taxon>Bacillota</taxon>
        <taxon>Bacilli</taxon>
        <taxon>Lactobacillales</taxon>
        <taxon>Lactobacillaceae</taxon>
        <taxon>Lacticaseibacillus</taxon>
    </lineage>
</organism>
<evidence type="ECO:0000313" key="2">
    <source>
        <dbReference type="EMBL" id="PLC45848.1"/>
    </source>
</evidence>
<name>A0AB36X9F4_LACPA</name>
<feature type="transmembrane region" description="Helical" evidence="1">
    <location>
        <begin position="60"/>
        <end position="85"/>
    </location>
</feature>
<dbReference type="AlphaFoldDB" id="A0AB36X9F4"/>
<evidence type="ECO:0000313" key="3">
    <source>
        <dbReference type="Proteomes" id="UP000234512"/>
    </source>
</evidence>
<feature type="transmembrane region" description="Helical" evidence="1">
    <location>
        <begin position="137"/>
        <end position="158"/>
    </location>
</feature>
<sequence length="166" mass="18429">MPLPKKNYNIHTINVIVVSSSFILSVFLMTQNFQNIFTLSMPLSLSTSSKQVLTTIQTAYFPPLIVSLLAAITMLVIIIFVRVFLRKVYPTSIGYTISLVVTILEVILTSILILILQLSQSEFSPVSVLQNAWAAPIVQLISLLLLGGSFIATLITLIDYRKRRSA</sequence>
<keyword evidence="1" id="KW-1133">Transmembrane helix</keyword>
<feature type="transmembrane region" description="Helical" evidence="1">
    <location>
        <begin position="12"/>
        <end position="33"/>
    </location>
</feature>
<feature type="transmembrane region" description="Helical" evidence="1">
    <location>
        <begin position="97"/>
        <end position="117"/>
    </location>
</feature>
<dbReference type="Proteomes" id="UP000234512">
    <property type="component" value="Unassembled WGS sequence"/>
</dbReference>
<keyword evidence="1" id="KW-0472">Membrane</keyword>
<gene>
    <name evidence="2" type="ORF">C0Q90_10530</name>
</gene>
<dbReference type="KEGG" id="lce:LC2W_0084"/>
<dbReference type="RefSeq" id="WP_014566355.1">
    <property type="nucleotide sequence ID" value="NC_010999.1"/>
</dbReference>
<reference evidence="2 3" key="1">
    <citation type="journal article" date="2018" name="Genome Announc.">
        <title>Draft Genome Sequence of Lactobacillus paracasei DUP 13076, Which Exhibits Potent Antipathogenic Effects against Salmonella enterica Serovars Enteritidis, Typhimurium, and Heidelberg.</title>
        <authorList>
            <person name="Muyyarikkandy M.S."/>
            <person name="Alqahtani F.H."/>
            <person name="Mandoiu I."/>
            <person name="Amalaradjou M.A."/>
        </authorList>
    </citation>
    <scope>NUCLEOTIDE SEQUENCE [LARGE SCALE GENOMIC DNA]</scope>
    <source>
        <strain evidence="2 3">DUP 13076</strain>
    </source>
</reference>
<accession>A0AB36X9F4</accession>
<proteinExistence type="predicted"/>
<keyword evidence="1" id="KW-0812">Transmembrane</keyword>
<protein>
    <submittedName>
        <fullName evidence="2">Uncharacterized protein</fullName>
    </submittedName>
</protein>
<comment type="caution">
    <text evidence="2">The sequence shown here is derived from an EMBL/GenBank/DDBJ whole genome shotgun (WGS) entry which is preliminary data.</text>
</comment>
<evidence type="ECO:0000256" key="1">
    <source>
        <dbReference type="SAM" id="Phobius"/>
    </source>
</evidence>
<dbReference type="EMBL" id="PKQJ01000012">
    <property type="protein sequence ID" value="PLC45848.1"/>
    <property type="molecule type" value="Genomic_DNA"/>
</dbReference>
<dbReference type="KEGG" id="lcs:LCBD_0094"/>